<reference evidence="2" key="1">
    <citation type="journal article" date="2019" name="Int. J. Syst. Evol. Microbiol.">
        <title>The Global Catalogue of Microorganisms (GCM) 10K type strain sequencing project: providing services to taxonomists for standard genome sequencing and annotation.</title>
        <authorList>
            <consortium name="The Broad Institute Genomics Platform"/>
            <consortium name="The Broad Institute Genome Sequencing Center for Infectious Disease"/>
            <person name="Wu L."/>
            <person name="Ma J."/>
        </authorList>
    </citation>
    <scope>NUCLEOTIDE SEQUENCE [LARGE SCALE GENOMIC DNA]</scope>
    <source>
        <strain evidence="2">JCM 17656</strain>
    </source>
</reference>
<name>A0ABP6YZQ2_9ACTN</name>
<sequence length="121" mass="13562">MRWLMALGERTRPETPSYAEDPAPGKARALALVDDFADLFTVLKEWRQSYGEELTAWAAQVEADDIEDLPAQLIAQWEGAPDRLDTRRGGYVQVSDYRDVPVRPGISARTPTGLSLWTTAR</sequence>
<gene>
    <name evidence="1" type="ORF">GCM10022295_87720</name>
</gene>
<protein>
    <submittedName>
        <fullName evidence="1">Uncharacterized protein</fullName>
    </submittedName>
</protein>
<keyword evidence="2" id="KW-1185">Reference proteome</keyword>
<comment type="caution">
    <text evidence="1">The sequence shown here is derived from an EMBL/GenBank/DDBJ whole genome shotgun (WGS) entry which is preliminary data.</text>
</comment>
<dbReference type="EMBL" id="BAABCE010000029">
    <property type="protein sequence ID" value="GAA3592584.1"/>
    <property type="molecule type" value="Genomic_DNA"/>
</dbReference>
<dbReference type="Proteomes" id="UP001500707">
    <property type="component" value="Unassembled WGS sequence"/>
</dbReference>
<proteinExistence type="predicted"/>
<dbReference type="RefSeq" id="WP_346186505.1">
    <property type="nucleotide sequence ID" value="NZ_BAABCE010000029.1"/>
</dbReference>
<evidence type="ECO:0000313" key="1">
    <source>
        <dbReference type="EMBL" id="GAA3592584.1"/>
    </source>
</evidence>
<accession>A0ABP6YZQ2</accession>
<organism evidence="1 2">
    <name type="scientific">Streptomyces osmaniensis</name>
    <dbReference type="NCBI Taxonomy" id="593134"/>
    <lineage>
        <taxon>Bacteria</taxon>
        <taxon>Bacillati</taxon>
        <taxon>Actinomycetota</taxon>
        <taxon>Actinomycetes</taxon>
        <taxon>Kitasatosporales</taxon>
        <taxon>Streptomycetaceae</taxon>
        <taxon>Streptomyces</taxon>
    </lineage>
</organism>
<evidence type="ECO:0000313" key="2">
    <source>
        <dbReference type="Proteomes" id="UP001500707"/>
    </source>
</evidence>